<feature type="transmembrane region" description="Helical" evidence="12">
    <location>
        <begin position="501"/>
        <end position="521"/>
    </location>
</feature>
<evidence type="ECO:0000256" key="1">
    <source>
        <dbReference type="ARBA" id="ARBA00004477"/>
    </source>
</evidence>
<keyword evidence="8 12" id="KW-1133">Transmembrane helix</keyword>
<keyword evidence="10" id="KW-0325">Glycoprotein</keyword>
<keyword evidence="14" id="KW-1185">Reference proteome</keyword>
<feature type="transmembrane region" description="Helical" evidence="12">
    <location>
        <begin position="913"/>
        <end position="937"/>
    </location>
</feature>
<keyword evidence="4" id="KW-0337">GPI-anchor biosynthesis</keyword>
<feature type="transmembrane region" description="Helical" evidence="12">
    <location>
        <begin position="742"/>
        <end position="775"/>
    </location>
</feature>
<feature type="transmembrane region" description="Helical" evidence="12">
    <location>
        <begin position="569"/>
        <end position="589"/>
    </location>
</feature>
<evidence type="ECO:0000256" key="10">
    <source>
        <dbReference type="ARBA" id="ARBA00023180"/>
    </source>
</evidence>
<evidence type="ECO:0000313" key="13">
    <source>
        <dbReference type="EMBL" id="KAF3334676.1"/>
    </source>
</evidence>
<keyword evidence="6 12" id="KW-0812">Transmembrane</keyword>
<feature type="transmembrane region" description="Helical" evidence="12">
    <location>
        <begin position="703"/>
        <end position="722"/>
    </location>
</feature>
<reference evidence="13" key="1">
    <citation type="submission" date="2020-01" db="EMBL/GenBank/DDBJ databases">
        <title>Genome sequence of Kobresia littledalei, the first chromosome-level genome in the family Cyperaceae.</title>
        <authorList>
            <person name="Qu G."/>
        </authorList>
    </citation>
    <scope>NUCLEOTIDE SEQUENCE</scope>
    <source>
        <strain evidence="13">C.B.Clarke</strain>
        <tissue evidence="13">Leaf</tissue>
    </source>
</reference>
<proteinExistence type="inferred from homology"/>
<feature type="transmembrane region" description="Helical" evidence="12">
    <location>
        <begin position="596"/>
        <end position="613"/>
    </location>
</feature>
<organism evidence="13 14">
    <name type="scientific">Carex littledalei</name>
    <dbReference type="NCBI Taxonomy" id="544730"/>
    <lineage>
        <taxon>Eukaryota</taxon>
        <taxon>Viridiplantae</taxon>
        <taxon>Streptophyta</taxon>
        <taxon>Embryophyta</taxon>
        <taxon>Tracheophyta</taxon>
        <taxon>Spermatophyta</taxon>
        <taxon>Magnoliopsida</taxon>
        <taxon>Liliopsida</taxon>
        <taxon>Poales</taxon>
        <taxon>Cyperaceae</taxon>
        <taxon>Cyperoideae</taxon>
        <taxon>Cariceae</taxon>
        <taxon>Carex</taxon>
        <taxon>Carex subgen. Euthyceras</taxon>
    </lineage>
</organism>
<dbReference type="Proteomes" id="UP000623129">
    <property type="component" value="Unassembled WGS sequence"/>
</dbReference>
<dbReference type="GO" id="GO:0051377">
    <property type="term" value="F:mannose-ethanolamine phosphotransferase activity"/>
    <property type="evidence" value="ECO:0007669"/>
    <property type="project" value="InterPro"/>
</dbReference>
<comment type="pathway">
    <text evidence="2">Glycolipid biosynthesis; glycosylphosphatidylinositol-anchor biosynthesis.</text>
</comment>
<comment type="caution">
    <text evidence="13">The sequence shown here is derived from an EMBL/GenBank/DDBJ whole genome shotgun (WGS) entry which is preliminary data.</text>
</comment>
<dbReference type="InterPro" id="IPR002591">
    <property type="entry name" value="Phosphodiest/P_Trfase"/>
</dbReference>
<evidence type="ECO:0000256" key="11">
    <source>
        <dbReference type="SAM" id="MobiDB-lite"/>
    </source>
</evidence>
<dbReference type="InterPro" id="IPR039524">
    <property type="entry name" value="PIGO/GPI13"/>
</dbReference>
<evidence type="ECO:0000313" key="14">
    <source>
        <dbReference type="Proteomes" id="UP000623129"/>
    </source>
</evidence>
<dbReference type="PANTHER" id="PTHR23071">
    <property type="entry name" value="PHOSPHATIDYLINOSITOL GLYCAN"/>
    <property type="match status" value="1"/>
</dbReference>
<protein>
    <submittedName>
        <fullName evidence="13">GPI ethanolamine phosphate transferase 3 isoform X1</fullName>
    </submittedName>
</protein>
<dbReference type="UniPathway" id="UPA00196"/>
<comment type="subcellular location">
    <subcellularLocation>
        <location evidence="1">Endoplasmic reticulum membrane</location>
        <topology evidence="1">Multi-pass membrane protein</topology>
    </subcellularLocation>
</comment>
<dbReference type="CDD" id="cd16023">
    <property type="entry name" value="GPI_EPT_3"/>
    <property type="match status" value="1"/>
</dbReference>
<dbReference type="Pfam" id="PF01663">
    <property type="entry name" value="Phosphodiest"/>
    <property type="match status" value="1"/>
</dbReference>
<feature type="compositionally biased region" description="Low complexity" evidence="11">
    <location>
        <begin position="53"/>
        <end position="67"/>
    </location>
</feature>
<name>A0A833VD74_9POAL</name>
<dbReference type="PANTHER" id="PTHR23071:SF1">
    <property type="entry name" value="GPI ETHANOLAMINE PHOSPHATE TRANSFERASE 3"/>
    <property type="match status" value="1"/>
</dbReference>
<dbReference type="OrthoDB" id="272139at2759"/>
<keyword evidence="9 12" id="KW-0472">Membrane</keyword>
<evidence type="ECO:0000256" key="6">
    <source>
        <dbReference type="ARBA" id="ARBA00022692"/>
    </source>
</evidence>
<dbReference type="AlphaFoldDB" id="A0A833VD74"/>
<evidence type="ECO:0000256" key="9">
    <source>
        <dbReference type="ARBA" id="ARBA00023136"/>
    </source>
</evidence>
<feature type="transmembrane region" description="Helical" evidence="12">
    <location>
        <begin position="795"/>
        <end position="813"/>
    </location>
</feature>
<feature type="transmembrane region" description="Helical" evidence="12">
    <location>
        <begin position="834"/>
        <end position="861"/>
    </location>
</feature>
<evidence type="ECO:0000256" key="4">
    <source>
        <dbReference type="ARBA" id="ARBA00022502"/>
    </source>
</evidence>
<evidence type="ECO:0000256" key="12">
    <source>
        <dbReference type="SAM" id="Phobius"/>
    </source>
</evidence>
<keyword evidence="7" id="KW-0256">Endoplasmic reticulum</keyword>
<keyword evidence="5 13" id="KW-0808">Transferase</keyword>
<accession>A0A833VD74</accession>
<sequence length="938" mass="104620">MRGKKRLTDRWAPTPKVMGVPWLVVLLGLHCAGIYLFTRGFLLTRTELSASSLPSDLHLSPCSSSSSDDPDPAPHHLHPSRPGWTRPTVDRILILIVDALRFDFVAPSTFFQEKKPWMDRLSLLQHLASTQPNSSRIFKAIADPPTTSLQRLKALTTGGLPTFIDVGNSFGAPAIKEDNWLHQLVKNGRRVVMMGDDTWTQLFPEHFNESYPYPSFNVKDLDTVDNGVVQHLEPWLHREDWDVLIGHFLGVDHAGHIYGVDSLPMIQKLEQINAIIQNVTDVMKSQKHLENTMLIVMGDHAQTLNGDHGGGTSEEVETCLFAWMPRSLPSSISSIFDQSTCSLDLNGGNICTSTMQQLDFAVSISALLGIPFPFGSIGRVNPELYALSPGSWDPQWHLTAFCEDSRSDLETWKHNYAHVLCINSWQVKRYIDSYSATSVMGFPTDDLRHITDLYNKAQSSWSGSKNSPCMPENGTINGFSNFLLSFAALARSAWTEFDLKLMGVGLGIIIISIICHILVFVRVHSQSNVYGNKTEKSSDHLQISVAFFLVAVRAVSFLSNSYILAEGRVANFLLASTAIASTRSSLVYGKFKKHDLVFLILIIFIRFGIEMGMTKQAVTNPFLKYDSGSDFDSKWLPSLFQGHDFATLFSEVSPMIFLFLLAFVSYKIITCIVDASGIKWIVTIGAMLSYALIVTFWLSERSFAPRMVYGIGFGLLVLNFVIRSTGILERGDALQRLRNLALVMVAAWIPTILILLGKQGPFAVLVCVFAGWSIISSKNKGLLDDCKMDPISVMQWSLLAICLFYQTGHWCTFDGLRYGAAFIGFDEFKIVRQAILLFIDTFGISHILPIFSLPFLVVLPASSSSKKRDKTVIFLNLTQVYLLYGLITAITTTLTILCVAIQRRHLMVWGLFAPKYVFDAIGLLLTDVLICISALFYC</sequence>
<dbReference type="GO" id="GO:0005789">
    <property type="term" value="C:endoplasmic reticulum membrane"/>
    <property type="evidence" value="ECO:0007669"/>
    <property type="project" value="UniProtKB-SubCell"/>
</dbReference>
<dbReference type="EMBL" id="SWLB01000009">
    <property type="protein sequence ID" value="KAF3334676.1"/>
    <property type="molecule type" value="Genomic_DNA"/>
</dbReference>
<dbReference type="InterPro" id="IPR017850">
    <property type="entry name" value="Alkaline_phosphatase_core_sf"/>
</dbReference>
<feature type="transmembrane region" description="Helical" evidence="12">
    <location>
        <begin position="645"/>
        <end position="666"/>
    </location>
</feature>
<evidence type="ECO:0000256" key="7">
    <source>
        <dbReference type="ARBA" id="ARBA00022824"/>
    </source>
</evidence>
<dbReference type="GO" id="GO:0006506">
    <property type="term" value="P:GPI anchor biosynthetic process"/>
    <property type="evidence" value="ECO:0007669"/>
    <property type="project" value="UniProtKB-UniPathway"/>
</dbReference>
<feature type="transmembrane region" description="Helical" evidence="12">
    <location>
        <begin position="20"/>
        <end position="42"/>
    </location>
</feature>
<evidence type="ECO:0000256" key="2">
    <source>
        <dbReference type="ARBA" id="ARBA00004687"/>
    </source>
</evidence>
<dbReference type="SUPFAM" id="SSF53649">
    <property type="entry name" value="Alkaline phosphatase-like"/>
    <property type="match status" value="1"/>
</dbReference>
<feature type="transmembrane region" description="Helical" evidence="12">
    <location>
        <begin position="678"/>
        <end position="697"/>
    </location>
</feature>
<feature type="transmembrane region" description="Helical" evidence="12">
    <location>
        <begin position="541"/>
        <end position="563"/>
    </location>
</feature>
<gene>
    <name evidence="13" type="ORF">FCM35_KLT21280</name>
</gene>
<dbReference type="InterPro" id="IPR037675">
    <property type="entry name" value="PIG-O_N"/>
</dbReference>
<comment type="similarity">
    <text evidence="3">Belongs to the PIGG/PIGN/PIGO family. PIGO subfamily.</text>
</comment>
<evidence type="ECO:0000256" key="3">
    <source>
        <dbReference type="ARBA" id="ARBA00008695"/>
    </source>
</evidence>
<dbReference type="Gene3D" id="3.40.720.10">
    <property type="entry name" value="Alkaline Phosphatase, subunit A"/>
    <property type="match status" value="1"/>
</dbReference>
<evidence type="ECO:0000256" key="8">
    <source>
        <dbReference type="ARBA" id="ARBA00022989"/>
    </source>
</evidence>
<feature type="transmembrane region" description="Helical" evidence="12">
    <location>
        <begin position="881"/>
        <end position="901"/>
    </location>
</feature>
<evidence type="ECO:0000256" key="5">
    <source>
        <dbReference type="ARBA" id="ARBA00022679"/>
    </source>
</evidence>
<feature type="region of interest" description="Disordered" evidence="11">
    <location>
        <begin position="53"/>
        <end position="82"/>
    </location>
</feature>